<evidence type="ECO:0000313" key="9">
    <source>
        <dbReference type="EMBL" id="SEW40730.1"/>
    </source>
</evidence>
<dbReference type="Pfam" id="PF11614">
    <property type="entry name" value="FixG_C"/>
    <property type="match status" value="1"/>
</dbReference>
<dbReference type="Gene3D" id="3.30.70.20">
    <property type="match status" value="1"/>
</dbReference>
<evidence type="ECO:0000256" key="1">
    <source>
        <dbReference type="ARBA" id="ARBA00022448"/>
    </source>
</evidence>
<dbReference type="SUPFAM" id="SSF54862">
    <property type="entry name" value="4Fe-4S ferredoxins"/>
    <property type="match status" value="1"/>
</dbReference>
<feature type="transmembrane region" description="Helical" evidence="7">
    <location>
        <begin position="201"/>
        <end position="221"/>
    </location>
</feature>
<dbReference type="Pfam" id="PF12801">
    <property type="entry name" value="Fer4_5"/>
    <property type="match status" value="1"/>
</dbReference>
<dbReference type="InterPro" id="IPR051684">
    <property type="entry name" value="Electron_Trans/Redox"/>
</dbReference>
<keyword evidence="2" id="KW-0004">4Fe-4S</keyword>
<keyword evidence="7" id="KW-0472">Membrane</keyword>
<dbReference type="PROSITE" id="PS00198">
    <property type="entry name" value="4FE4S_FER_1"/>
    <property type="match status" value="1"/>
</dbReference>
<sequence length="474" mass="53507">MDQDKLKDLYHYDEQFRDSIATVDEKGKRIWVYPKKPKGRYHNKRVIVSVVLLAILFAGPFIKIGGEPFLLLNIFERKFSILGMVFWPQDFFILALIAISFFVFIILFTVVFGRVWCGWACPQTLFMEMVFRKIEYWIDGDAGAQRKLAKMPWNAEKIRKRVLKHSVFALIAILIGHTAMAYLIGIEQVKEIVSQPPTENLAGFIGLVAFSGVFYAVFAFLREQACVAICPYGRLQGVLLVKDSMAVMYDWLRGEPRGRMKRNEERSDKGDCIDCKMCVHVCPTGIDIRNGTQLECVNCTACIDACDDVMLKIGKDTGLIRPTSHTAIEEGHQRIFTPRVAGYSGVLALLLALVIVFVSGRADVEATMLRMPGLIFQKLDDGQIQNIYNVQFVNKTAEDLTLEIRVSNFPEATIEKVGEGAILLDAKSKSDGVYIIKIPEDALEERKTQLRLELISNGEVIDVIKTNFLGPIKF</sequence>
<dbReference type="InterPro" id="IPR032879">
    <property type="entry name" value="FixG_C"/>
</dbReference>
<dbReference type="InterPro" id="IPR017896">
    <property type="entry name" value="4Fe4S_Fe-S-bd"/>
</dbReference>
<dbReference type="Gene3D" id="2.60.40.10">
    <property type="entry name" value="Immunoglobulins"/>
    <property type="match status" value="1"/>
</dbReference>
<dbReference type="Proteomes" id="UP000199437">
    <property type="component" value="Unassembled WGS sequence"/>
</dbReference>
<dbReference type="NCBIfam" id="TIGR02745">
    <property type="entry name" value="ccoG_rdxA_fixG"/>
    <property type="match status" value="1"/>
</dbReference>
<evidence type="ECO:0000256" key="5">
    <source>
        <dbReference type="ARBA" id="ARBA00023004"/>
    </source>
</evidence>
<evidence type="ECO:0000256" key="4">
    <source>
        <dbReference type="ARBA" id="ARBA00022982"/>
    </source>
</evidence>
<evidence type="ECO:0000313" key="10">
    <source>
        <dbReference type="Proteomes" id="UP000199437"/>
    </source>
</evidence>
<organism evidence="9 10">
    <name type="scientific">Roseivirga pacifica</name>
    <dbReference type="NCBI Taxonomy" id="1267423"/>
    <lineage>
        <taxon>Bacteria</taxon>
        <taxon>Pseudomonadati</taxon>
        <taxon>Bacteroidota</taxon>
        <taxon>Cytophagia</taxon>
        <taxon>Cytophagales</taxon>
        <taxon>Roseivirgaceae</taxon>
        <taxon>Roseivirga</taxon>
    </lineage>
</organism>
<dbReference type="EMBL" id="FOIR01000004">
    <property type="protein sequence ID" value="SEW40730.1"/>
    <property type="molecule type" value="Genomic_DNA"/>
</dbReference>
<keyword evidence="5" id="KW-0408">Iron</keyword>
<dbReference type="PROSITE" id="PS51379">
    <property type="entry name" value="4FE4S_FER_2"/>
    <property type="match status" value="1"/>
</dbReference>
<dbReference type="Pfam" id="PF13746">
    <property type="entry name" value="Fer4_18"/>
    <property type="match status" value="1"/>
</dbReference>
<keyword evidence="10" id="KW-1185">Reference proteome</keyword>
<keyword evidence="7" id="KW-1133">Transmembrane helix</keyword>
<feature type="domain" description="4Fe-4S ferredoxin-type" evidence="8">
    <location>
        <begin position="263"/>
        <end position="291"/>
    </location>
</feature>
<dbReference type="STRING" id="1267423.SAMN05216290_3627"/>
<keyword evidence="1" id="KW-0813">Transport</keyword>
<dbReference type="GO" id="GO:0046872">
    <property type="term" value="F:metal ion binding"/>
    <property type="evidence" value="ECO:0007669"/>
    <property type="project" value="UniProtKB-KW"/>
</dbReference>
<keyword evidence="3" id="KW-0479">Metal-binding</keyword>
<feature type="transmembrane region" description="Helical" evidence="7">
    <location>
        <begin position="340"/>
        <end position="360"/>
    </location>
</feature>
<accession>A0A1I0RIL7</accession>
<dbReference type="GO" id="GO:0051539">
    <property type="term" value="F:4 iron, 4 sulfur cluster binding"/>
    <property type="evidence" value="ECO:0007669"/>
    <property type="project" value="UniProtKB-KW"/>
</dbReference>
<evidence type="ECO:0000256" key="7">
    <source>
        <dbReference type="SAM" id="Phobius"/>
    </source>
</evidence>
<reference evidence="10" key="1">
    <citation type="submission" date="2016-10" db="EMBL/GenBank/DDBJ databases">
        <authorList>
            <person name="Varghese N."/>
            <person name="Submissions S."/>
        </authorList>
    </citation>
    <scope>NUCLEOTIDE SEQUENCE [LARGE SCALE GENOMIC DNA]</scope>
    <source>
        <strain evidence="10">CGMCC 1.12402</strain>
    </source>
</reference>
<dbReference type="AlphaFoldDB" id="A0A1I0RIL7"/>
<dbReference type="PANTHER" id="PTHR30176:SF3">
    <property type="entry name" value="FERREDOXIN-TYPE PROTEIN NAPH"/>
    <property type="match status" value="1"/>
</dbReference>
<name>A0A1I0RIL7_9BACT</name>
<keyword evidence="6" id="KW-0411">Iron-sulfur</keyword>
<dbReference type="GO" id="GO:0005886">
    <property type="term" value="C:plasma membrane"/>
    <property type="evidence" value="ECO:0007669"/>
    <property type="project" value="TreeGrafter"/>
</dbReference>
<dbReference type="PANTHER" id="PTHR30176">
    <property type="entry name" value="FERREDOXIN-TYPE PROTEIN NAPH"/>
    <property type="match status" value="1"/>
</dbReference>
<gene>
    <name evidence="9" type="ORF">SAMN05216290_3627</name>
</gene>
<evidence type="ECO:0000256" key="6">
    <source>
        <dbReference type="ARBA" id="ARBA00023014"/>
    </source>
</evidence>
<keyword evidence="7" id="KW-0812">Transmembrane</keyword>
<evidence type="ECO:0000256" key="2">
    <source>
        <dbReference type="ARBA" id="ARBA00022485"/>
    </source>
</evidence>
<dbReference type="InterPro" id="IPR014116">
    <property type="entry name" value="Cyt_c_oxidase_cbb3_FixG"/>
</dbReference>
<evidence type="ECO:0000256" key="3">
    <source>
        <dbReference type="ARBA" id="ARBA00022723"/>
    </source>
</evidence>
<dbReference type="RefSeq" id="WP_090260498.1">
    <property type="nucleotide sequence ID" value="NZ_FOIR01000004.1"/>
</dbReference>
<dbReference type="GeneID" id="99988297"/>
<evidence type="ECO:0000259" key="8">
    <source>
        <dbReference type="PROSITE" id="PS51379"/>
    </source>
</evidence>
<dbReference type="InterPro" id="IPR013783">
    <property type="entry name" value="Ig-like_fold"/>
</dbReference>
<protein>
    <submittedName>
        <fullName evidence="9">Cytochrome c oxidase accessory protein FixG</fullName>
    </submittedName>
</protein>
<feature type="transmembrane region" description="Helical" evidence="7">
    <location>
        <begin position="91"/>
        <end position="117"/>
    </location>
</feature>
<feature type="transmembrane region" description="Helical" evidence="7">
    <location>
        <begin position="167"/>
        <end position="186"/>
    </location>
</feature>
<proteinExistence type="predicted"/>
<feature type="transmembrane region" description="Helical" evidence="7">
    <location>
        <begin position="46"/>
        <end position="71"/>
    </location>
</feature>
<dbReference type="OrthoDB" id="9811700at2"/>
<dbReference type="InterPro" id="IPR017900">
    <property type="entry name" value="4Fe4S_Fe_S_CS"/>
</dbReference>
<keyword evidence="4" id="KW-0249">Electron transport</keyword>